<keyword evidence="3" id="KW-1185">Reference proteome</keyword>
<evidence type="ECO:0000313" key="3">
    <source>
        <dbReference type="Proteomes" id="UP001302349"/>
    </source>
</evidence>
<protein>
    <submittedName>
        <fullName evidence="2">DUF3078 domain-containing protein</fullName>
    </submittedName>
</protein>
<name>A0ABZ0IZ94_9BACT</name>
<evidence type="ECO:0000313" key="2">
    <source>
        <dbReference type="EMBL" id="WOK09683.1"/>
    </source>
</evidence>
<organism evidence="2 3">
    <name type="scientific">Imperialibacter roseus</name>
    <dbReference type="NCBI Taxonomy" id="1324217"/>
    <lineage>
        <taxon>Bacteria</taxon>
        <taxon>Pseudomonadati</taxon>
        <taxon>Bacteroidota</taxon>
        <taxon>Cytophagia</taxon>
        <taxon>Cytophagales</taxon>
        <taxon>Flammeovirgaceae</taxon>
        <taxon>Imperialibacter</taxon>
    </lineage>
</organism>
<proteinExistence type="predicted"/>
<dbReference type="Pfam" id="PF11276">
    <property type="entry name" value="DUF3078"/>
    <property type="match status" value="1"/>
</dbReference>
<sequence length="320" mass="35305">MKKSLILMLLFFAVLGSTIAQDATPADTTYWRKGFLGTASFTQVSLTNWAAGGQNSISLGGYMTTFANYAKDRNSWENYLELGYGLIKQGDADFQKTNDKINIVSKFGRKMSQAKDGRLYFSSLIDFRTQFAPGFSAPGDEEYISKFMAPGYALVATGVDIKVNPSFSVNFAPVTGKFTFVNDDRLANAGAFGVEGAVFDTDGVTVLTPGKKARAELGSFLKVNYKKEVVSNVNVESRLEMFSNYLNNPQNIDVNWENIIILKVNEWLSTSFITQLIYDDDIKIAQFDEAGVQTGAGPRVQFKQLFGIGLTVKMGDKLKK</sequence>
<feature type="signal peptide" evidence="1">
    <location>
        <begin position="1"/>
        <end position="22"/>
    </location>
</feature>
<evidence type="ECO:0000256" key="1">
    <source>
        <dbReference type="SAM" id="SignalP"/>
    </source>
</evidence>
<dbReference type="EMBL" id="CP136051">
    <property type="protein sequence ID" value="WOK09683.1"/>
    <property type="molecule type" value="Genomic_DNA"/>
</dbReference>
<dbReference type="InterPro" id="IPR021428">
    <property type="entry name" value="DUF3078"/>
</dbReference>
<keyword evidence="1" id="KW-0732">Signal</keyword>
<feature type="chain" id="PRO_5047195792" evidence="1">
    <location>
        <begin position="23"/>
        <end position="320"/>
    </location>
</feature>
<gene>
    <name evidence="2" type="ORF">RT717_13650</name>
</gene>
<dbReference type="Proteomes" id="UP001302349">
    <property type="component" value="Chromosome"/>
</dbReference>
<reference evidence="2 3" key="1">
    <citation type="journal article" date="2023" name="Microbiol. Resour. Announc.">
        <title>Complete Genome Sequence of Imperialibacter roseus strain P4T.</title>
        <authorList>
            <person name="Tizabi D.R."/>
            <person name="Bachvaroff T."/>
            <person name="Hill R.T."/>
        </authorList>
    </citation>
    <scope>NUCLEOTIDE SEQUENCE [LARGE SCALE GENOMIC DNA]</scope>
    <source>
        <strain evidence="2 3">P4T</strain>
    </source>
</reference>
<dbReference type="RefSeq" id="WP_317492294.1">
    <property type="nucleotide sequence ID" value="NZ_CP136051.1"/>
</dbReference>
<accession>A0ABZ0IZ94</accession>